<keyword evidence="2" id="KW-1185">Reference proteome</keyword>
<protein>
    <submittedName>
        <fullName evidence="3">Uncharacterized protein LOC109719704</fullName>
    </submittedName>
</protein>
<dbReference type="GeneID" id="109719704"/>
<evidence type="ECO:0000313" key="3">
    <source>
        <dbReference type="RefSeq" id="XP_020102075.1"/>
    </source>
</evidence>
<proteinExistence type="predicted"/>
<reference evidence="2" key="1">
    <citation type="journal article" date="2015" name="Nat. Genet.">
        <title>The pineapple genome and the evolution of CAM photosynthesis.</title>
        <authorList>
            <person name="Ming R."/>
            <person name="VanBuren R."/>
            <person name="Wai C.M."/>
            <person name="Tang H."/>
            <person name="Schatz M.C."/>
            <person name="Bowers J.E."/>
            <person name="Lyons E."/>
            <person name="Wang M.L."/>
            <person name="Chen J."/>
            <person name="Biggers E."/>
            <person name="Zhang J."/>
            <person name="Huang L."/>
            <person name="Zhang L."/>
            <person name="Miao W."/>
            <person name="Zhang J."/>
            <person name="Ye Z."/>
            <person name="Miao C."/>
            <person name="Lin Z."/>
            <person name="Wang H."/>
            <person name="Zhou H."/>
            <person name="Yim W.C."/>
            <person name="Priest H.D."/>
            <person name="Zheng C."/>
            <person name="Woodhouse M."/>
            <person name="Edger P.P."/>
            <person name="Guyot R."/>
            <person name="Guo H.B."/>
            <person name="Guo H."/>
            <person name="Zheng G."/>
            <person name="Singh R."/>
            <person name="Sharma A."/>
            <person name="Min X."/>
            <person name="Zheng Y."/>
            <person name="Lee H."/>
            <person name="Gurtowski J."/>
            <person name="Sedlazeck F.J."/>
            <person name="Harkess A."/>
            <person name="McKain M.R."/>
            <person name="Liao Z."/>
            <person name="Fang J."/>
            <person name="Liu J."/>
            <person name="Zhang X."/>
            <person name="Zhang Q."/>
            <person name="Hu W."/>
            <person name="Qin Y."/>
            <person name="Wang K."/>
            <person name="Chen L.Y."/>
            <person name="Shirley N."/>
            <person name="Lin Y.R."/>
            <person name="Liu L.Y."/>
            <person name="Hernandez A.G."/>
            <person name="Wright C.L."/>
            <person name="Bulone V."/>
            <person name="Tuskan G.A."/>
            <person name="Heath K."/>
            <person name="Zee F."/>
            <person name="Moore P.H."/>
            <person name="Sunkar R."/>
            <person name="Leebens-Mack J.H."/>
            <person name="Mockler T."/>
            <person name="Bennetzen J.L."/>
            <person name="Freeling M."/>
            <person name="Sankoff D."/>
            <person name="Paterson A.H."/>
            <person name="Zhu X."/>
            <person name="Yang X."/>
            <person name="Smith J.A."/>
            <person name="Cushman J.C."/>
            <person name="Paull R.E."/>
            <person name="Yu Q."/>
        </authorList>
    </citation>
    <scope>NUCLEOTIDE SEQUENCE [LARGE SCALE GENOMIC DNA]</scope>
    <source>
        <strain evidence="2">cv. F153</strain>
    </source>
</reference>
<sequence length="156" mass="17397">MTEERASLGESMSLSAVEIYYPVIVLKRPLLAFLLALLRALEAPTCLINDALKALFGVTLYPLNRPPLIKLGALPKHGRIFVITLTGDNKHSLDHNLIASVHSALTHARSESSSFGAGINVVTSVDASAGGKWRWRRKKKRRRRRLRNNRQGPRRP</sequence>
<reference evidence="3" key="2">
    <citation type="submission" date="2025-08" db="UniProtKB">
        <authorList>
            <consortium name="RefSeq"/>
        </authorList>
    </citation>
    <scope>IDENTIFICATION</scope>
    <source>
        <tissue evidence="3">Leaf</tissue>
    </source>
</reference>
<dbReference type="AlphaFoldDB" id="A0A6P5G9Y0"/>
<organism evidence="2 3">
    <name type="scientific">Ananas comosus</name>
    <name type="common">Pineapple</name>
    <name type="synonym">Ananas ananas</name>
    <dbReference type="NCBI Taxonomy" id="4615"/>
    <lineage>
        <taxon>Eukaryota</taxon>
        <taxon>Viridiplantae</taxon>
        <taxon>Streptophyta</taxon>
        <taxon>Embryophyta</taxon>
        <taxon>Tracheophyta</taxon>
        <taxon>Spermatophyta</taxon>
        <taxon>Magnoliopsida</taxon>
        <taxon>Liliopsida</taxon>
        <taxon>Poales</taxon>
        <taxon>Bromeliaceae</taxon>
        <taxon>Bromelioideae</taxon>
        <taxon>Ananas</taxon>
    </lineage>
</organism>
<evidence type="ECO:0000256" key="1">
    <source>
        <dbReference type="SAM" id="MobiDB-lite"/>
    </source>
</evidence>
<gene>
    <name evidence="3" type="primary">LOC109719704</name>
</gene>
<feature type="region of interest" description="Disordered" evidence="1">
    <location>
        <begin position="133"/>
        <end position="156"/>
    </location>
</feature>
<dbReference type="Proteomes" id="UP000515123">
    <property type="component" value="Linkage group 13"/>
</dbReference>
<dbReference type="RefSeq" id="XP_020102075.1">
    <property type="nucleotide sequence ID" value="XM_020246486.1"/>
</dbReference>
<accession>A0A6P5G9Y0</accession>
<evidence type="ECO:0000313" key="2">
    <source>
        <dbReference type="Proteomes" id="UP000515123"/>
    </source>
</evidence>
<name>A0A6P5G9Y0_ANACO</name>